<keyword evidence="2" id="KW-0805">Transcription regulation</keyword>
<sequence>MSWTRQKGPPKGAQPLGVSGCVTGAGGTRCPRPPRGGRVLVTREVRVGGRPPDPLGGSAHKAAELVFDDFYHAHFRGLVVQLTAYTGDRGQAQDLVQEAFCRAYAHWDRLARYDDPLAWVRRVAWNLGHNRWRRLRTAQAWLLRQRETHVAGPSPDRVALDTALAKLPPKQRRAVVLHYLADLSVAEIAAQERVAEGTVKSWLHRGRAALATHLRDTNEEVRDV</sequence>
<feature type="domain" description="RNA polymerase sigma-70 region 2" evidence="7">
    <location>
        <begin position="71"/>
        <end position="136"/>
    </location>
</feature>
<dbReference type="InterPro" id="IPR036388">
    <property type="entry name" value="WH-like_DNA-bd_sf"/>
</dbReference>
<keyword evidence="4" id="KW-0238">DNA-binding</keyword>
<evidence type="ECO:0000256" key="4">
    <source>
        <dbReference type="ARBA" id="ARBA00023125"/>
    </source>
</evidence>
<dbReference type="Gene3D" id="1.10.1740.10">
    <property type="match status" value="1"/>
</dbReference>
<dbReference type="PANTHER" id="PTHR43133:SF50">
    <property type="entry name" value="ECF RNA POLYMERASE SIGMA FACTOR SIGM"/>
    <property type="match status" value="1"/>
</dbReference>
<evidence type="ECO:0000256" key="1">
    <source>
        <dbReference type="ARBA" id="ARBA00010641"/>
    </source>
</evidence>
<name>A0A5C4QBQ5_9ACTN</name>
<evidence type="ECO:0000259" key="8">
    <source>
        <dbReference type="Pfam" id="PF08281"/>
    </source>
</evidence>
<organism evidence="9 10">
    <name type="scientific">Micromonospora orduensis</name>
    <dbReference type="NCBI Taxonomy" id="1420891"/>
    <lineage>
        <taxon>Bacteria</taxon>
        <taxon>Bacillati</taxon>
        <taxon>Actinomycetota</taxon>
        <taxon>Actinomycetes</taxon>
        <taxon>Micromonosporales</taxon>
        <taxon>Micromonosporaceae</taxon>
        <taxon>Micromonospora</taxon>
    </lineage>
</organism>
<feature type="domain" description="RNA polymerase sigma factor 70 region 4 type 2" evidence="8">
    <location>
        <begin position="158"/>
        <end position="210"/>
    </location>
</feature>
<feature type="region of interest" description="Disordered" evidence="6">
    <location>
        <begin position="1"/>
        <end position="36"/>
    </location>
</feature>
<dbReference type="InterPro" id="IPR039425">
    <property type="entry name" value="RNA_pol_sigma-70-like"/>
</dbReference>
<dbReference type="CDD" id="cd06171">
    <property type="entry name" value="Sigma70_r4"/>
    <property type="match status" value="1"/>
</dbReference>
<dbReference type="Pfam" id="PF04542">
    <property type="entry name" value="Sigma70_r2"/>
    <property type="match status" value="1"/>
</dbReference>
<evidence type="ECO:0000256" key="2">
    <source>
        <dbReference type="ARBA" id="ARBA00023015"/>
    </source>
</evidence>
<keyword evidence="5" id="KW-0804">Transcription</keyword>
<dbReference type="GO" id="GO:0003677">
    <property type="term" value="F:DNA binding"/>
    <property type="evidence" value="ECO:0007669"/>
    <property type="project" value="UniProtKB-KW"/>
</dbReference>
<gene>
    <name evidence="9" type="ORF">FHG89_26905</name>
</gene>
<protein>
    <submittedName>
        <fullName evidence="9">SigE family RNA polymerase sigma factor</fullName>
    </submittedName>
</protein>
<evidence type="ECO:0000259" key="7">
    <source>
        <dbReference type="Pfam" id="PF04542"/>
    </source>
</evidence>
<evidence type="ECO:0000256" key="6">
    <source>
        <dbReference type="SAM" id="MobiDB-lite"/>
    </source>
</evidence>
<reference evidence="9 10" key="1">
    <citation type="submission" date="2019-06" db="EMBL/GenBank/DDBJ databases">
        <title>Micromonospora ordensis sp. nov., isolated from deep marine sediment.</title>
        <authorList>
            <person name="Veyisoglu A."/>
            <person name="Carro L."/>
            <person name="Klenk H.-P."/>
            <person name="Sahin N."/>
        </authorList>
    </citation>
    <scope>NUCLEOTIDE SEQUENCE [LARGE SCALE GENOMIC DNA]</scope>
    <source>
        <strain evidence="9 10">S2509</strain>
    </source>
</reference>
<evidence type="ECO:0000313" key="10">
    <source>
        <dbReference type="Proteomes" id="UP000306145"/>
    </source>
</evidence>
<dbReference type="SUPFAM" id="SSF88659">
    <property type="entry name" value="Sigma3 and sigma4 domains of RNA polymerase sigma factors"/>
    <property type="match status" value="1"/>
</dbReference>
<dbReference type="InterPro" id="IPR014284">
    <property type="entry name" value="RNA_pol_sigma-70_dom"/>
</dbReference>
<keyword evidence="3" id="KW-0731">Sigma factor</keyword>
<dbReference type="InterPro" id="IPR013249">
    <property type="entry name" value="RNA_pol_sigma70_r4_t2"/>
</dbReference>
<dbReference type="EMBL" id="VDFY01000237">
    <property type="protein sequence ID" value="TNH23528.1"/>
    <property type="molecule type" value="Genomic_DNA"/>
</dbReference>
<dbReference type="Proteomes" id="UP000306145">
    <property type="component" value="Unassembled WGS sequence"/>
</dbReference>
<evidence type="ECO:0000256" key="5">
    <source>
        <dbReference type="ARBA" id="ARBA00023163"/>
    </source>
</evidence>
<dbReference type="GO" id="GO:0016987">
    <property type="term" value="F:sigma factor activity"/>
    <property type="evidence" value="ECO:0007669"/>
    <property type="project" value="UniProtKB-KW"/>
</dbReference>
<evidence type="ECO:0000313" key="9">
    <source>
        <dbReference type="EMBL" id="TNH23528.1"/>
    </source>
</evidence>
<accession>A0A5C4QBQ5</accession>
<dbReference type="PANTHER" id="PTHR43133">
    <property type="entry name" value="RNA POLYMERASE ECF-TYPE SIGMA FACTO"/>
    <property type="match status" value="1"/>
</dbReference>
<dbReference type="InterPro" id="IPR013324">
    <property type="entry name" value="RNA_pol_sigma_r3/r4-like"/>
</dbReference>
<dbReference type="OrthoDB" id="3777963at2"/>
<proteinExistence type="inferred from homology"/>
<dbReference type="SUPFAM" id="SSF88946">
    <property type="entry name" value="Sigma2 domain of RNA polymerase sigma factors"/>
    <property type="match status" value="1"/>
</dbReference>
<keyword evidence="10" id="KW-1185">Reference proteome</keyword>
<dbReference type="Gene3D" id="1.10.10.10">
    <property type="entry name" value="Winged helix-like DNA-binding domain superfamily/Winged helix DNA-binding domain"/>
    <property type="match status" value="1"/>
</dbReference>
<dbReference type="Pfam" id="PF08281">
    <property type="entry name" value="Sigma70_r4_2"/>
    <property type="match status" value="1"/>
</dbReference>
<dbReference type="InterPro" id="IPR013325">
    <property type="entry name" value="RNA_pol_sigma_r2"/>
</dbReference>
<dbReference type="NCBIfam" id="TIGR02937">
    <property type="entry name" value="sigma70-ECF"/>
    <property type="match status" value="1"/>
</dbReference>
<dbReference type="GO" id="GO:0006352">
    <property type="term" value="P:DNA-templated transcription initiation"/>
    <property type="evidence" value="ECO:0007669"/>
    <property type="project" value="InterPro"/>
</dbReference>
<comment type="caution">
    <text evidence="9">The sequence shown here is derived from an EMBL/GenBank/DDBJ whole genome shotgun (WGS) entry which is preliminary data.</text>
</comment>
<comment type="similarity">
    <text evidence="1">Belongs to the sigma-70 factor family. ECF subfamily.</text>
</comment>
<dbReference type="InterPro" id="IPR007627">
    <property type="entry name" value="RNA_pol_sigma70_r2"/>
</dbReference>
<evidence type="ECO:0000256" key="3">
    <source>
        <dbReference type="ARBA" id="ARBA00023082"/>
    </source>
</evidence>
<dbReference type="AlphaFoldDB" id="A0A5C4QBQ5"/>